<reference evidence="1 2" key="1">
    <citation type="submission" date="2019-04" db="EMBL/GenBank/DDBJ databases">
        <authorList>
            <person name="Feng G."/>
            <person name="Zhang J."/>
            <person name="Zhu H."/>
        </authorList>
    </citation>
    <scope>NUCLEOTIDE SEQUENCE [LARGE SCALE GENOMIC DNA]</scope>
    <source>
        <strain evidence="1 2">JCM 17223</strain>
    </source>
</reference>
<dbReference type="EMBL" id="SRLD01000007">
    <property type="protein sequence ID" value="TGE18359.1"/>
    <property type="molecule type" value="Genomic_DNA"/>
</dbReference>
<dbReference type="PANTHER" id="PTHR43224:SF1">
    <property type="entry name" value="AMIDINOTRANSFERASE"/>
    <property type="match status" value="1"/>
</dbReference>
<dbReference type="GO" id="GO:0016740">
    <property type="term" value="F:transferase activity"/>
    <property type="evidence" value="ECO:0007669"/>
    <property type="project" value="UniProtKB-KW"/>
</dbReference>
<dbReference type="AlphaFoldDB" id="A0A4Z0PNA0"/>
<dbReference type="Proteomes" id="UP000297739">
    <property type="component" value="Unassembled WGS sequence"/>
</dbReference>
<sequence length="315" mass="34367">MSLPSASTVFLVRPARFAFNAETAASNHFQQTLAGLTEAQIQAQAFAEFDNVAATLRAKGLRVLVFDDTPEPAKPDAVFPNNWLTMHPDGRVLLYPMCAPNRRPERRADILASLEQQFMLAEVLDWSPYEQQGRFLEGTGSLIFDHAHRLAYASISVRTDAALVAKVAETLGYRPVVFHSYDQQHQEIYHTNVMMGLGERFAVVCLESITAGTERAAVVAALTTTGYEIVAISLGQVAQFAGNMLALRAATGAELLVLSQRAWEALTLGQRQVLERYCELVPLPIPTIETIGGGSARCMLAEVLLPPKKEGAALV</sequence>
<dbReference type="OrthoDB" id="9788268at2"/>
<evidence type="ECO:0000313" key="2">
    <source>
        <dbReference type="Proteomes" id="UP000297739"/>
    </source>
</evidence>
<comment type="caution">
    <text evidence="1">The sequence shown here is derived from an EMBL/GenBank/DDBJ whole genome shotgun (WGS) entry which is preliminary data.</text>
</comment>
<protein>
    <submittedName>
        <fullName evidence="1">Amidinotransferase</fullName>
    </submittedName>
</protein>
<keyword evidence="2" id="KW-1185">Reference proteome</keyword>
<gene>
    <name evidence="1" type="ORF">E5J99_05515</name>
</gene>
<dbReference type="RefSeq" id="WP_135496721.1">
    <property type="nucleotide sequence ID" value="NZ_SRLD01000007.1"/>
</dbReference>
<keyword evidence="1" id="KW-0808">Transferase</keyword>
<organism evidence="1 2">
    <name type="scientific">Hymenobacter elongatus</name>
    <dbReference type="NCBI Taxonomy" id="877208"/>
    <lineage>
        <taxon>Bacteria</taxon>
        <taxon>Pseudomonadati</taxon>
        <taxon>Bacteroidota</taxon>
        <taxon>Cytophagia</taxon>
        <taxon>Cytophagales</taxon>
        <taxon>Hymenobacteraceae</taxon>
        <taxon>Hymenobacter</taxon>
    </lineage>
</organism>
<dbReference type="Gene3D" id="3.75.10.10">
    <property type="entry name" value="L-arginine/glycine Amidinotransferase, Chain A"/>
    <property type="match status" value="1"/>
</dbReference>
<dbReference type="InterPro" id="IPR014541">
    <property type="entry name" value="Amdntrnsf_FN0238"/>
</dbReference>
<dbReference type="SUPFAM" id="SSF55909">
    <property type="entry name" value="Pentein"/>
    <property type="match status" value="1"/>
</dbReference>
<dbReference type="Pfam" id="PF19420">
    <property type="entry name" value="DDAH_eukar"/>
    <property type="match status" value="1"/>
</dbReference>
<dbReference type="NCBIfam" id="NF046062">
    <property type="entry name" value="citrull_CtlX"/>
    <property type="match status" value="1"/>
</dbReference>
<dbReference type="PIRSF" id="PIRSF028188">
    <property type="entry name" value="Amdntrnsf_FN0238"/>
    <property type="match status" value="1"/>
</dbReference>
<proteinExistence type="predicted"/>
<dbReference type="PANTHER" id="PTHR43224">
    <property type="entry name" value="AMIDINOTRANSFERASE"/>
    <property type="match status" value="1"/>
</dbReference>
<evidence type="ECO:0000313" key="1">
    <source>
        <dbReference type="EMBL" id="TGE18359.1"/>
    </source>
</evidence>
<name>A0A4Z0PNA0_9BACT</name>
<accession>A0A4Z0PNA0</accession>